<dbReference type="Proteomes" id="UP000010931">
    <property type="component" value="Unassembled WGS sequence"/>
</dbReference>
<accession>L7FA47</accession>
<name>L7FA47_STRT8</name>
<dbReference type="GeneID" id="97405506"/>
<dbReference type="AlphaFoldDB" id="L7FA47"/>
<evidence type="ECO:0000313" key="2">
    <source>
        <dbReference type="EMBL" id="ELP68478.1"/>
    </source>
</evidence>
<evidence type="ECO:0000313" key="3">
    <source>
        <dbReference type="Proteomes" id="UP000010931"/>
    </source>
</evidence>
<sequence length="41" mass="4635">MKWFQSLVRFLSDAFDGVTKAWSTNDEPSSKPPSPPVTPPW</sequence>
<keyword evidence="3" id="KW-1185">Reference proteome</keyword>
<dbReference type="RefSeq" id="WP_006376387.1">
    <property type="nucleotide sequence ID" value="NZ_AEJB01000209.1"/>
</dbReference>
<evidence type="ECO:0000256" key="1">
    <source>
        <dbReference type="SAM" id="MobiDB-lite"/>
    </source>
</evidence>
<reference evidence="2 3" key="1">
    <citation type="journal article" date="2011" name="Plasmid">
        <title>Streptomyces turgidiscabies Car8 contains a modular pathogenicity island that shares virulence genes with other actinobacterial plant pathogens.</title>
        <authorList>
            <person name="Huguet-Tapia J.C."/>
            <person name="Badger J.H."/>
            <person name="Loria R."/>
            <person name="Pettis G.S."/>
        </authorList>
    </citation>
    <scope>NUCLEOTIDE SEQUENCE [LARGE SCALE GENOMIC DNA]</scope>
    <source>
        <strain evidence="2 3">Car8</strain>
    </source>
</reference>
<feature type="region of interest" description="Disordered" evidence="1">
    <location>
        <begin position="22"/>
        <end position="41"/>
    </location>
</feature>
<dbReference type="STRING" id="85558.T45_08477"/>
<comment type="caution">
    <text evidence="2">The sequence shown here is derived from an EMBL/GenBank/DDBJ whole genome shotgun (WGS) entry which is preliminary data.</text>
</comment>
<protein>
    <submittedName>
        <fullName evidence="2">Uncharacterized protein</fullName>
    </submittedName>
</protein>
<dbReference type="EMBL" id="AEJB01000209">
    <property type="protein sequence ID" value="ELP68478.1"/>
    <property type="molecule type" value="Genomic_DNA"/>
</dbReference>
<gene>
    <name evidence="2" type="ORF">STRTUCAR8_00140</name>
</gene>
<feature type="compositionally biased region" description="Pro residues" evidence="1">
    <location>
        <begin position="30"/>
        <end position="41"/>
    </location>
</feature>
<proteinExistence type="predicted"/>
<dbReference type="PATRIC" id="fig|698760.3.peg.2848"/>
<organism evidence="2 3">
    <name type="scientific">Streptomyces turgidiscabies (strain Car8)</name>
    <dbReference type="NCBI Taxonomy" id="698760"/>
    <lineage>
        <taxon>Bacteria</taxon>
        <taxon>Bacillati</taxon>
        <taxon>Actinomycetota</taxon>
        <taxon>Actinomycetes</taxon>
        <taxon>Kitasatosporales</taxon>
        <taxon>Streptomycetaceae</taxon>
        <taxon>Streptomyces</taxon>
    </lineage>
</organism>